<evidence type="ECO:0000256" key="1">
    <source>
        <dbReference type="ARBA" id="ARBA00004651"/>
    </source>
</evidence>
<name>A0A3G9JG07_9BACL</name>
<dbReference type="GO" id="GO:0005886">
    <property type="term" value="C:plasma membrane"/>
    <property type="evidence" value="ECO:0007669"/>
    <property type="project" value="UniProtKB-SubCell"/>
</dbReference>
<evidence type="ECO:0000256" key="5">
    <source>
        <dbReference type="ARBA" id="ARBA00023136"/>
    </source>
</evidence>
<evidence type="ECO:0000256" key="3">
    <source>
        <dbReference type="ARBA" id="ARBA00022692"/>
    </source>
</evidence>
<keyword evidence="7" id="KW-1185">Reference proteome</keyword>
<dbReference type="RefSeq" id="WP_164522922.1">
    <property type="nucleotide sequence ID" value="NZ_JACHXC010000002.1"/>
</dbReference>
<dbReference type="EMBL" id="AP019308">
    <property type="protein sequence ID" value="BBH22988.1"/>
    <property type="molecule type" value="Genomic_DNA"/>
</dbReference>
<dbReference type="Proteomes" id="UP000275368">
    <property type="component" value="Chromosome"/>
</dbReference>
<keyword evidence="3" id="KW-0812">Transmembrane</keyword>
<sequence>MKNKNLLNTFAKNSLIILWCIIICTSFSWYFTYHVAKTNYEAISEIMVLNKPADSALKDDQPQETELILELLASLAIVNDFQTIILSDVILDKVKEQLVSKYSWASKISLADLRKNIDVNIKNDTRILKISAFDTNPQHAAIMSNTVKAIFTTFAQKLTLQKLIIPIKNAEIPNTPSFPYPKRFISLSIIIGFLTGLILTMYISRRPT</sequence>
<organism evidence="6 7">
    <name type="scientific">Paenibacillus baekrokdamisoli</name>
    <dbReference type="NCBI Taxonomy" id="1712516"/>
    <lineage>
        <taxon>Bacteria</taxon>
        <taxon>Bacillati</taxon>
        <taxon>Bacillota</taxon>
        <taxon>Bacilli</taxon>
        <taxon>Bacillales</taxon>
        <taxon>Paenibacillaceae</taxon>
        <taxon>Paenibacillus</taxon>
    </lineage>
</organism>
<keyword evidence="2" id="KW-1003">Cell membrane</keyword>
<comment type="subcellular location">
    <subcellularLocation>
        <location evidence="1">Cell membrane</location>
        <topology evidence="1">Multi-pass membrane protein</topology>
    </subcellularLocation>
</comment>
<dbReference type="Pfam" id="PF02706">
    <property type="entry name" value="Wzz"/>
    <property type="match status" value="1"/>
</dbReference>
<evidence type="ECO:0000313" key="6">
    <source>
        <dbReference type="EMBL" id="BBH22988.1"/>
    </source>
</evidence>
<reference evidence="6 7" key="1">
    <citation type="submission" date="2018-11" db="EMBL/GenBank/DDBJ databases">
        <title>Complete genome sequence of Paenibacillus baekrokdamisoli strain KCTC 33723.</title>
        <authorList>
            <person name="Kang S.W."/>
            <person name="Lee K.C."/>
            <person name="Kim K.K."/>
            <person name="Kim J.S."/>
            <person name="Kim D.S."/>
            <person name="Ko S.H."/>
            <person name="Yang S.H."/>
            <person name="Lee J.S."/>
        </authorList>
    </citation>
    <scope>NUCLEOTIDE SEQUENCE [LARGE SCALE GENOMIC DNA]</scope>
    <source>
        <strain evidence="6 7">KCTC 33723</strain>
    </source>
</reference>
<dbReference type="KEGG" id="pbk:Back11_43330"/>
<dbReference type="InterPro" id="IPR003856">
    <property type="entry name" value="LPS_length_determ_N"/>
</dbReference>
<evidence type="ECO:0000256" key="2">
    <source>
        <dbReference type="ARBA" id="ARBA00022475"/>
    </source>
</evidence>
<protein>
    <submittedName>
        <fullName evidence="6">Uncharacterized protein</fullName>
    </submittedName>
</protein>
<evidence type="ECO:0000313" key="7">
    <source>
        <dbReference type="Proteomes" id="UP000275368"/>
    </source>
</evidence>
<accession>A0A3G9JG07</accession>
<keyword evidence="4" id="KW-1133">Transmembrane helix</keyword>
<gene>
    <name evidence="6" type="ORF">Back11_43330</name>
</gene>
<evidence type="ECO:0000256" key="4">
    <source>
        <dbReference type="ARBA" id="ARBA00022989"/>
    </source>
</evidence>
<dbReference type="AlphaFoldDB" id="A0A3G9JG07"/>
<keyword evidence="5" id="KW-0472">Membrane</keyword>
<proteinExistence type="predicted"/>